<evidence type="ECO:0000256" key="1">
    <source>
        <dbReference type="ARBA" id="ARBA00023002"/>
    </source>
</evidence>
<dbReference type="InterPro" id="IPR050740">
    <property type="entry name" value="Aldehyde_DH_Superfamily"/>
</dbReference>
<comment type="caution">
    <text evidence="2">The sequence shown here is derived from an EMBL/GenBank/DDBJ whole genome shotgun (WGS) entry which is preliminary data.</text>
</comment>
<name>A0AAI8VE69_9PEZI</name>
<dbReference type="InterPro" id="IPR016161">
    <property type="entry name" value="Ald_DH/histidinol_DH"/>
</dbReference>
<dbReference type="EMBL" id="CAUWAG010000004">
    <property type="protein sequence ID" value="CAJ2503235.1"/>
    <property type="molecule type" value="Genomic_DNA"/>
</dbReference>
<accession>A0AAI8VE69</accession>
<keyword evidence="3" id="KW-1185">Reference proteome</keyword>
<keyword evidence="1" id="KW-0560">Oxidoreductase</keyword>
<sequence length="110" mass="11758">MIINKIAPTLVVDCSVVIRPLSKNPFTYLAQAKPASGDANRLHIQKDMAKGFTGKLVQKVNALDMGNGLGPAAEAPFGFVKESVYGKEGSLYGLAEYQSIKSITIDNLDS</sequence>
<protein>
    <submittedName>
        <fullName evidence="2">Uu.00g106290.m01.CDS01</fullName>
    </submittedName>
</protein>
<dbReference type="GO" id="GO:0009450">
    <property type="term" value="P:gamma-aminobutyric acid catabolic process"/>
    <property type="evidence" value="ECO:0007669"/>
    <property type="project" value="TreeGrafter"/>
</dbReference>
<dbReference type="PANTHER" id="PTHR43353">
    <property type="entry name" value="SUCCINATE-SEMIALDEHYDE DEHYDROGENASE, MITOCHONDRIAL"/>
    <property type="match status" value="1"/>
</dbReference>
<evidence type="ECO:0000313" key="2">
    <source>
        <dbReference type="EMBL" id="CAJ2503235.1"/>
    </source>
</evidence>
<dbReference type="SUPFAM" id="SSF53720">
    <property type="entry name" value="ALDH-like"/>
    <property type="match status" value="1"/>
</dbReference>
<dbReference type="Proteomes" id="UP001295740">
    <property type="component" value="Unassembled WGS sequence"/>
</dbReference>
<reference evidence="2" key="1">
    <citation type="submission" date="2023-10" db="EMBL/GenBank/DDBJ databases">
        <authorList>
            <person name="Hackl T."/>
        </authorList>
    </citation>
    <scope>NUCLEOTIDE SEQUENCE</scope>
</reference>
<proteinExistence type="predicted"/>
<dbReference type="PANTHER" id="PTHR43353:SF5">
    <property type="entry name" value="SUCCINATE-SEMIALDEHYDE DEHYDROGENASE, MITOCHONDRIAL"/>
    <property type="match status" value="1"/>
</dbReference>
<dbReference type="GO" id="GO:0005737">
    <property type="term" value="C:cytoplasm"/>
    <property type="evidence" value="ECO:0007669"/>
    <property type="project" value="TreeGrafter"/>
</dbReference>
<gene>
    <name evidence="2" type="ORF">KHLLAP_LOCUS3703</name>
</gene>
<organism evidence="2 3">
    <name type="scientific">Anthostomella pinea</name>
    <dbReference type="NCBI Taxonomy" id="933095"/>
    <lineage>
        <taxon>Eukaryota</taxon>
        <taxon>Fungi</taxon>
        <taxon>Dikarya</taxon>
        <taxon>Ascomycota</taxon>
        <taxon>Pezizomycotina</taxon>
        <taxon>Sordariomycetes</taxon>
        <taxon>Xylariomycetidae</taxon>
        <taxon>Xylariales</taxon>
        <taxon>Xylariaceae</taxon>
        <taxon>Anthostomella</taxon>
    </lineage>
</organism>
<dbReference type="GO" id="GO:0004777">
    <property type="term" value="F:succinate-semialdehyde dehydrogenase (NAD+) activity"/>
    <property type="evidence" value="ECO:0007669"/>
    <property type="project" value="TreeGrafter"/>
</dbReference>
<dbReference type="AlphaFoldDB" id="A0AAI8VE69"/>
<dbReference type="Gene3D" id="3.40.605.10">
    <property type="entry name" value="Aldehyde Dehydrogenase, Chain A, domain 1"/>
    <property type="match status" value="1"/>
</dbReference>
<evidence type="ECO:0000313" key="3">
    <source>
        <dbReference type="Proteomes" id="UP001295740"/>
    </source>
</evidence>
<dbReference type="InterPro" id="IPR016162">
    <property type="entry name" value="Ald_DH_N"/>
</dbReference>